<dbReference type="CDD" id="cd17502">
    <property type="entry name" value="MFS_Azr1_MDR_like"/>
    <property type="match status" value="1"/>
</dbReference>
<feature type="transmembrane region" description="Helical" evidence="5">
    <location>
        <begin position="364"/>
        <end position="384"/>
    </location>
</feature>
<dbReference type="InterPro" id="IPR020846">
    <property type="entry name" value="MFS_dom"/>
</dbReference>
<dbReference type="GO" id="GO:0005886">
    <property type="term" value="C:plasma membrane"/>
    <property type="evidence" value="ECO:0007669"/>
    <property type="project" value="TreeGrafter"/>
</dbReference>
<feature type="transmembrane region" description="Helical" evidence="5">
    <location>
        <begin position="264"/>
        <end position="284"/>
    </location>
</feature>
<evidence type="ECO:0000313" key="7">
    <source>
        <dbReference type="EMBL" id="KAJ7205769.1"/>
    </source>
</evidence>
<feature type="domain" description="Major facilitator superfamily (MFS) profile" evidence="6">
    <location>
        <begin position="38"/>
        <end position="523"/>
    </location>
</feature>
<keyword evidence="3 5" id="KW-1133">Transmembrane helix</keyword>
<evidence type="ECO:0000256" key="3">
    <source>
        <dbReference type="ARBA" id="ARBA00022989"/>
    </source>
</evidence>
<evidence type="ECO:0000256" key="4">
    <source>
        <dbReference type="ARBA" id="ARBA00023136"/>
    </source>
</evidence>
<dbReference type="InterPro" id="IPR036259">
    <property type="entry name" value="MFS_trans_sf"/>
</dbReference>
<feature type="transmembrane region" description="Helical" evidence="5">
    <location>
        <begin position="230"/>
        <end position="252"/>
    </location>
</feature>
<dbReference type="PANTHER" id="PTHR23501">
    <property type="entry name" value="MAJOR FACILITATOR SUPERFAMILY"/>
    <property type="match status" value="1"/>
</dbReference>
<dbReference type="GO" id="GO:0022857">
    <property type="term" value="F:transmembrane transporter activity"/>
    <property type="evidence" value="ECO:0007669"/>
    <property type="project" value="InterPro"/>
</dbReference>
<dbReference type="Gene3D" id="1.20.1720.10">
    <property type="entry name" value="Multidrug resistance protein D"/>
    <property type="match status" value="1"/>
</dbReference>
<dbReference type="FunFam" id="1.20.1250.20:FF:000196">
    <property type="entry name" value="MFS toxin efflux pump (AflT)"/>
    <property type="match status" value="1"/>
</dbReference>
<comment type="subcellular location">
    <subcellularLocation>
        <location evidence="1">Membrane</location>
        <topology evidence="1">Multi-pass membrane protein</topology>
    </subcellularLocation>
</comment>
<feature type="transmembrane region" description="Helical" evidence="5">
    <location>
        <begin position="158"/>
        <end position="177"/>
    </location>
</feature>
<feature type="transmembrane region" description="Helical" evidence="5">
    <location>
        <begin position="429"/>
        <end position="449"/>
    </location>
</feature>
<protein>
    <submittedName>
        <fullName evidence="7">DHA14-like major facilitator</fullName>
    </submittedName>
</protein>
<organism evidence="7 8">
    <name type="scientific">Mycena pura</name>
    <dbReference type="NCBI Taxonomy" id="153505"/>
    <lineage>
        <taxon>Eukaryota</taxon>
        <taxon>Fungi</taxon>
        <taxon>Dikarya</taxon>
        <taxon>Basidiomycota</taxon>
        <taxon>Agaricomycotina</taxon>
        <taxon>Agaricomycetes</taxon>
        <taxon>Agaricomycetidae</taxon>
        <taxon>Agaricales</taxon>
        <taxon>Marasmiineae</taxon>
        <taxon>Mycenaceae</taxon>
        <taxon>Mycena</taxon>
    </lineage>
</organism>
<feature type="transmembrane region" description="Helical" evidence="5">
    <location>
        <begin position="496"/>
        <end position="518"/>
    </location>
</feature>
<feature type="transmembrane region" description="Helical" evidence="5">
    <location>
        <begin position="73"/>
        <end position="93"/>
    </location>
</feature>
<keyword evidence="8" id="KW-1185">Reference proteome</keyword>
<comment type="caution">
    <text evidence="7">The sequence shown here is derived from an EMBL/GenBank/DDBJ whole genome shotgun (WGS) entry which is preliminary data.</text>
</comment>
<dbReference type="Gene3D" id="1.20.1250.20">
    <property type="entry name" value="MFS general substrate transporter like domains"/>
    <property type="match status" value="1"/>
</dbReference>
<keyword evidence="4 5" id="KW-0472">Membrane</keyword>
<name>A0AAD6V8U0_9AGAR</name>
<evidence type="ECO:0000259" key="6">
    <source>
        <dbReference type="PROSITE" id="PS50850"/>
    </source>
</evidence>
<dbReference type="Proteomes" id="UP001219525">
    <property type="component" value="Unassembled WGS sequence"/>
</dbReference>
<keyword evidence="2 5" id="KW-0812">Transmembrane</keyword>
<feature type="transmembrane region" description="Helical" evidence="5">
    <location>
        <begin position="189"/>
        <end position="209"/>
    </location>
</feature>
<feature type="transmembrane region" description="Helical" evidence="5">
    <location>
        <begin position="305"/>
        <end position="329"/>
    </location>
</feature>
<dbReference type="AlphaFoldDB" id="A0AAD6V8U0"/>
<dbReference type="PROSITE" id="PS50850">
    <property type="entry name" value="MFS"/>
    <property type="match status" value="1"/>
</dbReference>
<evidence type="ECO:0000313" key="8">
    <source>
        <dbReference type="Proteomes" id="UP001219525"/>
    </source>
</evidence>
<feature type="transmembrane region" description="Helical" evidence="5">
    <location>
        <begin position="126"/>
        <end position="146"/>
    </location>
</feature>
<feature type="transmembrane region" description="Helical" evidence="5">
    <location>
        <begin position="396"/>
        <end position="417"/>
    </location>
</feature>
<feature type="transmembrane region" description="Helical" evidence="5">
    <location>
        <begin position="341"/>
        <end position="359"/>
    </location>
</feature>
<dbReference type="PANTHER" id="PTHR23501:SF199">
    <property type="entry name" value="MFS EFFLUX TRANSPORTER INPD-RELATED"/>
    <property type="match status" value="1"/>
</dbReference>
<dbReference type="FunFam" id="1.20.1720.10:FF:000012">
    <property type="entry name" value="MFS toxin efflux pump (AflT)"/>
    <property type="match status" value="1"/>
</dbReference>
<proteinExistence type="predicted"/>
<dbReference type="Pfam" id="PF07690">
    <property type="entry name" value="MFS_1"/>
    <property type="match status" value="1"/>
</dbReference>
<evidence type="ECO:0000256" key="2">
    <source>
        <dbReference type="ARBA" id="ARBA00022692"/>
    </source>
</evidence>
<dbReference type="EMBL" id="JARJCW010000042">
    <property type="protein sequence ID" value="KAJ7205769.1"/>
    <property type="molecule type" value="Genomic_DNA"/>
</dbReference>
<dbReference type="SUPFAM" id="SSF103473">
    <property type="entry name" value="MFS general substrate transporter"/>
    <property type="match status" value="1"/>
</dbReference>
<accession>A0AAD6V8U0</accession>
<evidence type="ECO:0000256" key="5">
    <source>
        <dbReference type="SAM" id="Phobius"/>
    </source>
</evidence>
<dbReference type="InterPro" id="IPR011701">
    <property type="entry name" value="MFS"/>
</dbReference>
<reference evidence="7" key="1">
    <citation type="submission" date="2023-03" db="EMBL/GenBank/DDBJ databases">
        <title>Massive genome expansion in bonnet fungi (Mycena s.s.) driven by repeated elements and novel gene families across ecological guilds.</title>
        <authorList>
            <consortium name="Lawrence Berkeley National Laboratory"/>
            <person name="Harder C.B."/>
            <person name="Miyauchi S."/>
            <person name="Viragh M."/>
            <person name="Kuo A."/>
            <person name="Thoen E."/>
            <person name="Andreopoulos B."/>
            <person name="Lu D."/>
            <person name="Skrede I."/>
            <person name="Drula E."/>
            <person name="Henrissat B."/>
            <person name="Morin E."/>
            <person name="Kohler A."/>
            <person name="Barry K."/>
            <person name="LaButti K."/>
            <person name="Morin E."/>
            <person name="Salamov A."/>
            <person name="Lipzen A."/>
            <person name="Mereny Z."/>
            <person name="Hegedus B."/>
            <person name="Baldrian P."/>
            <person name="Stursova M."/>
            <person name="Weitz H."/>
            <person name="Taylor A."/>
            <person name="Grigoriev I.V."/>
            <person name="Nagy L.G."/>
            <person name="Martin F."/>
            <person name="Kauserud H."/>
        </authorList>
    </citation>
    <scope>NUCLEOTIDE SEQUENCE</scope>
    <source>
        <strain evidence="7">9144</strain>
    </source>
</reference>
<feature type="transmembrane region" description="Helical" evidence="5">
    <location>
        <begin position="35"/>
        <end position="61"/>
    </location>
</feature>
<evidence type="ECO:0000256" key="1">
    <source>
        <dbReference type="ARBA" id="ARBA00004141"/>
    </source>
</evidence>
<sequence length="534" mass="56331">MPTTEADTLANTEKLGHIQGPDTGVDNQFPRGVKLALLTAALCLSVFLIALDTTILATAIPKITDQFKSLDDVGWYGSACTTAATQLLFGKLYTFLPVKWVYVAAIAVFEIGSLVCGIAPNSNALIIGRAIAGLGSSGIFTGALVIVANTVPLVKRPLYAAAIGGMYGVASVAGPLMGGTFTDKVSWRWCFYVNLPLGGVTLAIVIFLFKMPRASQIKQEPGTIMQRLALFDPWGTLVFVPAIVSLLLALQWGGSKYAWKSARIIALLVLFGISTGVVVGIQLWKPDQATIPPRILKQRSIWSGSFYAFCCDAAFFILFYYLPIWFQAIHGVSAVHSGIDILPIMLSLILASIVAGGLITRVGYYAPFMIASSVIFAVGAGLVSTLKVTSSLTSCILYQIVCGVGVGLGTQQPLFAVQAPKDVPVGTAVVVFAQTMGGALFVSVAQSVFTNKLVAGLAARVPGVDPIIVLDAGATSLTDAVPPQILPDVLRAYNDAIVSTFRVSIAMAALSGFGALVVEWRSIKVQDTERATGT</sequence>
<gene>
    <name evidence="7" type="ORF">GGX14DRAFT_367774</name>
</gene>
<feature type="transmembrane region" description="Helical" evidence="5">
    <location>
        <begin position="100"/>
        <end position="120"/>
    </location>
</feature>